<dbReference type="InterPro" id="IPR001041">
    <property type="entry name" value="2Fe-2S_ferredoxin-type"/>
</dbReference>
<dbReference type="Pfam" id="PF00111">
    <property type="entry name" value="Fer2"/>
    <property type="match status" value="1"/>
</dbReference>
<dbReference type="InterPro" id="IPR012675">
    <property type="entry name" value="Beta-grasp_dom_sf"/>
</dbReference>
<name>A0ABY8KYZ5_9FLAO</name>
<evidence type="ECO:0000313" key="3">
    <source>
        <dbReference type="Proteomes" id="UP001232001"/>
    </source>
</evidence>
<gene>
    <name evidence="2" type="ORF">P8625_08845</name>
</gene>
<dbReference type="Proteomes" id="UP001232001">
    <property type="component" value="Chromosome"/>
</dbReference>
<dbReference type="EMBL" id="CP122539">
    <property type="protein sequence ID" value="WGH74226.1"/>
    <property type="molecule type" value="Genomic_DNA"/>
</dbReference>
<protein>
    <submittedName>
        <fullName evidence="2">2Fe-2S iron-sulfur cluster-binding protein</fullName>
    </submittedName>
</protein>
<evidence type="ECO:0000259" key="1">
    <source>
        <dbReference type="Pfam" id="PF00111"/>
    </source>
</evidence>
<accession>A0ABY8KYZ5</accession>
<reference evidence="2 3" key="1">
    <citation type="submission" date="2023-04" db="EMBL/GenBank/DDBJ databases">
        <title>Tenacibaculum tangerinum sp. nov., isolated from sea tidal flat of South Korea.</title>
        <authorList>
            <person name="Lee S.H."/>
            <person name="Kim J.-J."/>
        </authorList>
    </citation>
    <scope>NUCLEOTIDE SEQUENCE [LARGE SCALE GENOMIC DNA]</scope>
    <source>
        <strain evidence="2 3">GRR-S3-23</strain>
    </source>
</reference>
<proteinExistence type="predicted"/>
<dbReference type="InterPro" id="IPR036010">
    <property type="entry name" value="2Fe-2S_ferredoxin-like_sf"/>
</dbReference>
<dbReference type="SUPFAM" id="SSF54292">
    <property type="entry name" value="2Fe-2S ferredoxin-like"/>
    <property type="match status" value="1"/>
</dbReference>
<dbReference type="Gene3D" id="3.10.20.30">
    <property type="match status" value="1"/>
</dbReference>
<keyword evidence="3" id="KW-1185">Reference proteome</keyword>
<sequence length="90" mass="10252">MKKITIGESSFEFKKGTSMSDLYDFDTVIPFQCLKGRCGRCLVKTNYGDLGEITSKEKKLLKRLGFSIEEHRLLCQCTLEENSEVLPVLI</sequence>
<evidence type="ECO:0000313" key="2">
    <source>
        <dbReference type="EMBL" id="WGH74226.1"/>
    </source>
</evidence>
<dbReference type="RefSeq" id="WP_279650107.1">
    <property type="nucleotide sequence ID" value="NZ_CP122539.1"/>
</dbReference>
<organism evidence="2 3">
    <name type="scientific">Tenacibaculum tangerinum</name>
    <dbReference type="NCBI Taxonomy" id="3038772"/>
    <lineage>
        <taxon>Bacteria</taxon>
        <taxon>Pseudomonadati</taxon>
        <taxon>Bacteroidota</taxon>
        <taxon>Flavobacteriia</taxon>
        <taxon>Flavobacteriales</taxon>
        <taxon>Flavobacteriaceae</taxon>
        <taxon>Tenacibaculum</taxon>
    </lineage>
</organism>
<feature type="domain" description="2Fe-2S ferredoxin-type" evidence="1">
    <location>
        <begin position="10"/>
        <end position="79"/>
    </location>
</feature>